<geneLocation type="plasmid" evidence="2">
    <name>punmamed1</name>
</geneLocation>
<evidence type="ECO:0000256" key="1">
    <source>
        <dbReference type="SAM" id="MobiDB-lite"/>
    </source>
</evidence>
<dbReference type="EMBL" id="CP159873">
    <property type="protein sequence ID" value="XCM84367.1"/>
    <property type="molecule type" value="Genomic_DNA"/>
</dbReference>
<protein>
    <submittedName>
        <fullName evidence="2">Histone protein</fullName>
    </submittedName>
</protein>
<accession>A0AAU8K8F0</accession>
<keyword evidence="2" id="KW-0614">Plasmid</keyword>
<name>A0AAU8K8F0_9ACTN</name>
<dbReference type="AlphaFoldDB" id="A0AAU8K8F0"/>
<dbReference type="KEGG" id="kcm:ABWK59_36110"/>
<feature type="region of interest" description="Disordered" evidence="1">
    <location>
        <begin position="94"/>
        <end position="273"/>
    </location>
</feature>
<organism evidence="2">
    <name type="scientific">Kitasatospora camelliae</name>
    <dbReference type="NCBI Taxonomy" id="3156397"/>
    <lineage>
        <taxon>Bacteria</taxon>
        <taxon>Bacillati</taxon>
        <taxon>Actinomycetota</taxon>
        <taxon>Actinomycetes</taxon>
        <taxon>Kitasatosporales</taxon>
        <taxon>Streptomycetaceae</taxon>
        <taxon>Kitasatospora</taxon>
    </lineage>
</organism>
<sequence length="273" mass="28987">MNTTTKVALGVAVAGGYVLGRMKKGRLAFAVATYIAGRRVGLDPRQLATEGLKKLGEVPQVADLSKQVKGEFLETGKKALAAAANRRVSELADSLHERTLNIGKPKPADEEPDEPEGDDQEEPEDEGPEDEVEEEPEDEDEEVPEDEPSEETEEPEDEDQEEPPRKRAARRGAATSGDRAGRTARSAPGAQPEPERKPAKKAPARKSTTAAKKAPAKTPPAKRSTSRTGSAKAPGKKTADPKAAAPGKKTAAKKTAAKKTASGTSATRSSRRR</sequence>
<feature type="compositionally biased region" description="Low complexity" evidence="1">
    <location>
        <begin position="258"/>
        <end position="267"/>
    </location>
</feature>
<dbReference type="RefSeq" id="WP_354645301.1">
    <property type="nucleotide sequence ID" value="NZ_CP159873.1"/>
</dbReference>
<reference evidence="2" key="1">
    <citation type="submission" date="2024-06" db="EMBL/GenBank/DDBJ databases">
        <title>The genome sequences of Kitasatospora sp. strain HUAS MG31.</title>
        <authorList>
            <person name="Mo P."/>
        </authorList>
    </citation>
    <scope>NUCLEOTIDE SEQUENCE</scope>
    <source>
        <strain evidence="2">HUAS MG31</strain>
        <plasmid evidence="2">punmamed1</plasmid>
    </source>
</reference>
<evidence type="ECO:0000313" key="2">
    <source>
        <dbReference type="EMBL" id="XCM84367.1"/>
    </source>
</evidence>
<proteinExistence type="predicted"/>
<feature type="compositionally biased region" description="Acidic residues" evidence="1">
    <location>
        <begin position="110"/>
        <end position="161"/>
    </location>
</feature>
<gene>
    <name evidence="2" type="ORF">ABWK59_36110</name>
</gene>